<proteinExistence type="predicted"/>
<organism evidence="3 4">
    <name type="scientific">Silvimonas terrae</name>
    <dbReference type="NCBI Taxonomy" id="300266"/>
    <lineage>
        <taxon>Bacteria</taxon>
        <taxon>Pseudomonadati</taxon>
        <taxon>Pseudomonadota</taxon>
        <taxon>Betaproteobacteria</taxon>
        <taxon>Neisseriales</taxon>
        <taxon>Chitinibacteraceae</taxon>
        <taxon>Silvimonas</taxon>
    </lineage>
</organism>
<feature type="compositionally biased region" description="Polar residues" evidence="1">
    <location>
        <begin position="27"/>
        <end position="46"/>
    </location>
</feature>
<accession>A0A840RGP4</accession>
<feature type="compositionally biased region" description="Low complexity" evidence="1">
    <location>
        <begin position="15"/>
        <end position="26"/>
    </location>
</feature>
<reference evidence="3 4" key="1">
    <citation type="submission" date="2020-08" db="EMBL/GenBank/DDBJ databases">
        <title>Genomic Encyclopedia of Type Strains, Phase IV (KMG-IV): sequencing the most valuable type-strain genomes for metagenomic binning, comparative biology and taxonomic classification.</title>
        <authorList>
            <person name="Goeker M."/>
        </authorList>
    </citation>
    <scope>NUCLEOTIDE SEQUENCE [LARGE SCALE GENOMIC DNA]</scope>
    <source>
        <strain evidence="3 4">DSM 18233</strain>
    </source>
</reference>
<evidence type="ECO:0000259" key="2">
    <source>
        <dbReference type="Pfam" id="PF01814"/>
    </source>
</evidence>
<evidence type="ECO:0000313" key="3">
    <source>
        <dbReference type="EMBL" id="MBB5191754.1"/>
    </source>
</evidence>
<evidence type="ECO:0000313" key="4">
    <source>
        <dbReference type="Proteomes" id="UP000543030"/>
    </source>
</evidence>
<evidence type="ECO:0000256" key="1">
    <source>
        <dbReference type="SAM" id="MobiDB-lite"/>
    </source>
</evidence>
<gene>
    <name evidence="3" type="ORF">HNQ50_002484</name>
</gene>
<feature type="region of interest" description="Disordered" evidence="1">
    <location>
        <begin position="1"/>
        <end position="53"/>
    </location>
</feature>
<dbReference type="Proteomes" id="UP000543030">
    <property type="component" value="Unassembled WGS sequence"/>
</dbReference>
<name>A0A840RGP4_9NEIS</name>
<dbReference type="AlphaFoldDB" id="A0A840RGP4"/>
<dbReference type="Gene3D" id="1.20.120.520">
    <property type="entry name" value="nmb1532 protein domain like"/>
    <property type="match status" value="1"/>
</dbReference>
<dbReference type="Pfam" id="PF01814">
    <property type="entry name" value="Hemerythrin"/>
    <property type="match status" value="1"/>
</dbReference>
<comment type="caution">
    <text evidence="3">The sequence shown here is derived from an EMBL/GenBank/DDBJ whole genome shotgun (WGS) entry which is preliminary data.</text>
</comment>
<keyword evidence="4" id="KW-1185">Reference proteome</keyword>
<sequence length="204" mass="22757">MQGRIPSTGVTSNLRRSMMTTSHTHTQSGSARKSAKTASHTKANSSKGHDPATSLLMADHTKVKKLFKQFGKSKGKDALEDKARIVEQACSELRIHTRIEEEIFYPAVKAALGKDGDMIDEALVEHASCKDLIAQLSVMKPGEEMFDSRFTVLSEFIEHHVKEEENELFPKVRRLKALNLEDLGEQMQQLKQSLSPDSEVVDAH</sequence>
<dbReference type="EMBL" id="JACHHN010000004">
    <property type="protein sequence ID" value="MBB5191754.1"/>
    <property type="molecule type" value="Genomic_DNA"/>
</dbReference>
<dbReference type="PANTHER" id="PTHR35585">
    <property type="entry name" value="HHE DOMAIN PROTEIN (AFU_ORTHOLOGUE AFUA_4G00730)"/>
    <property type="match status" value="1"/>
</dbReference>
<dbReference type="CDD" id="cd12108">
    <property type="entry name" value="Hr-like"/>
    <property type="match status" value="1"/>
</dbReference>
<dbReference type="PANTHER" id="PTHR35585:SF1">
    <property type="entry name" value="HHE DOMAIN PROTEIN (AFU_ORTHOLOGUE AFUA_4G00730)"/>
    <property type="match status" value="1"/>
</dbReference>
<protein>
    <submittedName>
        <fullName evidence="3">Hemerythrin superfamily protein</fullName>
    </submittedName>
</protein>
<feature type="domain" description="Hemerythrin-like" evidence="2">
    <location>
        <begin position="54"/>
        <end position="172"/>
    </location>
</feature>
<dbReference type="RefSeq" id="WP_221303149.1">
    <property type="nucleotide sequence ID" value="NZ_JACHHN010000004.1"/>
</dbReference>
<dbReference type="InterPro" id="IPR012312">
    <property type="entry name" value="Hemerythrin-like"/>
</dbReference>